<protein>
    <recommendedName>
        <fullName evidence="12">tRNA-dihydrouridine synthase</fullName>
        <ecNumber evidence="12">1.3.1.-</ecNumber>
    </recommendedName>
</protein>
<evidence type="ECO:0000256" key="14">
    <source>
        <dbReference type="PIRSR" id="PIRSR006621-2"/>
    </source>
</evidence>
<evidence type="ECO:0000313" key="16">
    <source>
        <dbReference type="EMBL" id="KKQ27456.1"/>
    </source>
</evidence>
<gene>
    <name evidence="16" type="ORF">US42_C0009G0046</name>
</gene>
<dbReference type="EC" id="1.3.1.-" evidence="12"/>
<comment type="catalytic activity">
    <reaction evidence="11">
        <text>a 5,6-dihydrouridine in tRNA + NAD(+) = a uridine in tRNA + NADH + H(+)</text>
        <dbReference type="Rhea" id="RHEA:54452"/>
        <dbReference type="Rhea" id="RHEA-COMP:13339"/>
        <dbReference type="Rhea" id="RHEA-COMP:13887"/>
        <dbReference type="ChEBI" id="CHEBI:15378"/>
        <dbReference type="ChEBI" id="CHEBI:57540"/>
        <dbReference type="ChEBI" id="CHEBI:57945"/>
        <dbReference type="ChEBI" id="CHEBI:65315"/>
        <dbReference type="ChEBI" id="CHEBI:74443"/>
    </reaction>
</comment>
<evidence type="ECO:0000256" key="9">
    <source>
        <dbReference type="ARBA" id="ARBA00023002"/>
    </source>
</evidence>
<dbReference type="InterPro" id="IPR024036">
    <property type="entry name" value="tRNA-dHydroUridine_Synthase_C"/>
</dbReference>
<dbReference type="GO" id="GO:0017150">
    <property type="term" value="F:tRNA dihydrouridine synthase activity"/>
    <property type="evidence" value="ECO:0007669"/>
    <property type="project" value="InterPro"/>
</dbReference>
<keyword evidence="5 12" id="KW-0288">FMN</keyword>
<dbReference type="SUPFAM" id="SSF51395">
    <property type="entry name" value="FMN-linked oxidoreductases"/>
    <property type="match status" value="1"/>
</dbReference>
<dbReference type="InterPro" id="IPR035587">
    <property type="entry name" value="DUS-like_FMN-bd"/>
</dbReference>
<organism evidence="16 17">
    <name type="scientific">Candidatus Magasanikbacteria bacterium GW2011_GWC2_37_14</name>
    <dbReference type="NCBI Taxonomy" id="1619046"/>
    <lineage>
        <taxon>Bacteria</taxon>
        <taxon>Candidatus Magasanikiibacteriota</taxon>
    </lineage>
</organism>
<evidence type="ECO:0000313" key="17">
    <source>
        <dbReference type="Proteomes" id="UP000034849"/>
    </source>
</evidence>
<dbReference type="AlphaFoldDB" id="A0A0G0JH62"/>
<sequence length="372" mass="40507">MTWLDKILNHKGTGQESIIALAPMADMTDGPFCCVCREVSATPPACLDGMSGRPTPSWKEGDSQPFVIFREMVSAEAIVRGNKKTLKMCEFEEIERPIVIQLFGGKPEVIVEAAKILVGQEIPPGPPLQRGVLRIPDGIDINMGCPVPKIAGKGQAGASLMKDPERATAIVKALKQANLGVPISVKTRLGWAVEDEILTFAKLLEEAGVDALSIHGRTKKQGYTGQANWEMIGKVKKLLKIPVIANGDINSAEDIEKCLEVTGADGVMIGRGALGNPWIFSSVIARSDSDEAILAKWGIATPHSSGARNDINKVVLRHAELHLARYGEENGLKTFRKHLLCYFKSISGVKEIRKELVKIETLDELKKVLEKF</sequence>
<evidence type="ECO:0000256" key="11">
    <source>
        <dbReference type="ARBA" id="ARBA00048802"/>
    </source>
</evidence>
<dbReference type="Gene3D" id="3.20.20.70">
    <property type="entry name" value="Aldolase class I"/>
    <property type="match status" value="1"/>
</dbReference>
<keyword evidence="4 12" id="KW-0285">Flavoprotein</keyword>
<evidence type="ECO:0000256" key="7">
    <source>
        <dbReference type="ARBA" id="ARBA00022857"/>
    </source>
</evidence>
<evidence type="ECO:0000256" key="4">
    <source>
        <dbReference type="ARBA" id="ARBA00022630"/>
    </source>
</evidence>
<name>A0A0G0JH62_9BACT</name>
<evidence type="ECO:0000256" key="3">
    <source>
        <dbReference type="ARBA" id="ARBA00022555"/>
    </source>
</evidence>
<keyword evidence="3" id="KW-0820">tRNA-binding</keyword>
<comment type="function">
    <text evidence="2 12">Catalyzes the synthesis of 5,6-dihydrouridine (D), a modified base found in the D-loop of most tRNAs, via the reduction of the C5-C6 double bond in target uridines.</text>
</comment>
<evidence type="ECO:0000256" key="5">
    <source>
        <dbReference type="ARBA" id="ARBA00022643"/>
    </source>
</evidence>
<evidence type="ECO:0000256" key="1">
    <source>
        <dbReference type="ARBA" id="ARBA00001917"/>
    </source>
</evidence>
<dbReference type="STRING" id="1619046.US42_C0009G0046"/>
<dbReference type="PANTHER" id="PTHR11082:SF25">
    <property type="entry name" value="DUS-LIKE FMN-BINDING DOMAIN-CONTAINING PROTEIN"/>
    <property type="match status" value="1"/>
</dbReference>
<dbReference type="GO" id="GO:0050660">
    <property type="term" value="F:flavin adenine dinucleotide binding"/>
    <property type="evidence" value="ECO:0007669"/>
    <property type="project" value="InterPro"/>
</dbReference>
<reference evidence="16 17" key="1">
    <citation type="journal article" date="2015" name="Nature">
        <title>rRNA introns, odd ribosomes, and small enigmatic genomes across a large radiation of phyla.</title>
        <authorList>
            <person name="Brown C.T."/>
            <person name="Hug L.A."/>
            <person name="Thomas B.C."/>
            <person name="Sharon I."/>
            <person name="Castelle C.J."/>
            <person name="Singh A."/>
            <person name="Wilkins M.J."/>
            <person name="Williams K.H."/>
            <person name="Banfield J.F."/>
        </authorList>
    </citation>
    <scope>NUCLEOTIDE SEQUENCE [LARGE SCALE GENOMIC DNA]</scope>
</reference>
<feature type="binding site" evidence="14">
    <location>
        <begin position="270"/>
        <end position="271"/>
    </location>
    <ligand>
        <name>FMN</name>
        <dbReference type="ChEBI" id="CHEBI:58210"/>
    </ligand>
</feature>
<dbReference type="InterPro" id="IPR013785">
    <property type="entry name" value="Aldolase_TIM"/>
</dbReference>
<evidence type="ECO:0000259" key="15">
    <source>
        <dbReference type="Pfam" id="PF01207"/>
    </source>
</evidence>
<keyword evidence="8" id="KW-0694">RNA-binding</keyword>
<evidence type="ECO:0000256" key="12">
    <source>
        <dbReference type="PIRNR" id="PIRNR006621"/>
    </source>
</evidence>
<dbReference type="Pfam" id="PF01207">
    <property type="entry name" value="Dus"/>
    <property type="match status" value="1"/>
</dbReference>
<comment type="similarity">
    <text evidence="12">Belongs to the dus family.</text>
</comment>
<keyword evidence="9 12" id="KW-0560">Oxidoreductase</keyword>
<keyword evidence="6 12" id="KW-0819">tRNA processing</keyword>
<evidence type="ECO:0000256" key="8">
    <source>
        <dbReference type="ARBA" id="ARBA00022884"/>
    </source>
</evidence>
<evidence type="ECO:0000256" key="10">
    <source>
        <dbReference type="ARBA" id="ARBA00048205"/>
    </source>
</evidence>
<feature type="binding site" evidence="14">
    <location>
        <begin position="23"/>
        <end position="25"/>
    </location>
    <ligand>
        <name>FMN</name>
        <dbReference type="ChEBI" id="CHEBI:58210"/>
    </ligand>
</feature>
<comment type="caution">
    <text evidence="16">The sequence shown here is derived from an EMBL/GenBank/DDBJ whole genome shotgun (WGS) entry which is preliminary data.</text>
</comment>
<feature type="binding site" evidence="14">
    <location>
        <position position="186"/>
    </location>
    <ligand>
        <name>FMN</name>
        <dbReference type="ChEBI" id="CHEBI:58210"/>
    </ligand>
</feature>
<feature type="active site" description="Proton donor" evidence="13">
    <location>
        <position position="145"/>
    </location>
</feature>
<feature type="domain" description="DUS-like FMN-binding" evidence="15">
    <location>
        <begin position="21"/>
        <end position="370"/>
    </location>
</feature>
<comment type="cofactor">
    <cofactor evidence="1 12 14">
        <name>FMN</name>
        <dbReference type="ChEBI" id="CHEBI:58210"/>
    </cofactor>
</comment>
<dbReference type="PIRSF" id="PIRSF006621">
    <property type="entry name" value="Dus"/>
    <property type="match status" value="1"/>
</dbReference>
<dbReference type="Gene3D" id="1.10.1200.80">
    <property type="entry name" value="Putative flavin oxidoreducatase, domain 2"/>
    <property type="match status" value="1"/>
</dbReference>
<dbReference type="PATRIC" id="fig|1619046.3.peg.675"/>
<evidence type="ECO:0000256" key="6">
    <source>
        <dbReference type="ARBA" id="ARBA00022694"/>
    </source>
</evidence>
<dbReference type="GO" id="GO:0000049">
    <property type="term" value="F:tRNA binding"/>
    <property type="evidence" value="ECO:0007669"/>
    <property type="project" value="UniProtKB-KW"/>
</dbReference>
<keyword evidence="14" id="KW-0547">Nucleotide-binding</keyword>
<feature type="binding site" evidence="14">
    <location>
        <position position="101"/>
    </location>
    <ligand>
        <name>FMN</name>
        <dbReference type="ChEBI" id="CHEBI:58210"/>
    </ligand>
</feature>
<evidence type="ECO:0000256" key="2">
    <source>
        <dbReference type="ARBA" id="ARBA00002790"/>
    </source>
</evidence>
<feature type="binding site" evidence="14">
    <location>
        <position position="215"/>
    </location>
    <ligand>
        <name>FMN</name>
        <dbReference type="ChEBI" id="CHEBI:58210"/>
    </ligand>
</feature>
<proteinExistence type="inferred from homology"/>
<dbReference type="PANTHER" id="PTHR11082">
    <property type="entry name" value="TRNA-DIHYDROURIDINE SYNTHASE"/>
    <property type="match status" value="1"/>
</dbReference>
<dbReference type="Proteomes" id="UP000034849">
    <property type="component" value="Unassembled WGS sequence"/>
</dbReference>
<accession>A0A0G0JH62</accession>
<dbReference type="CDD" id="cd02801">
    <property type="entry name" value="DUS_like_FMN"/>
    <property type="match status" value="1"/>
</dbReference>
<comment type="catalytic activity">
    <reaction evidence="10">
        <text>a 5,6-dihydrouridine in tRNA + NADP(+) = a uridine in tRNA + NADPH + H(+)</text>
        <dbReference type="Rhea" id="RHEA:23624"/>
        <dbReference type="Rhea" id="RHEA-COMP:13339"/>
        <dbReference type="Rhea" id="RHEA-COMP:13887"/>
        <dbReference type="ChEBI" id="CHEBI:15378"/>
        <dbReference type="ChEBI" id="CHEBI:57783"/>
        <dbReference type="ChEBI" id="CHEBI:58349"/>
        <dbReference type="ChEBI" id="CHEBI:65315"/>
        <dbReference type="ChEBI" id="CHEBI:74443"/>
    </reaction>
</comment>
<evidence type="ECO:0000256" key="13">
    <source>
        <dbReference type="PIRSR" id="PIRSR006621-1"/>
    </source>
</evidence>
<dbReference type="EMBL" id="LBSX01000009">
    <property type="protein sequence ID" value="KKQ27456.1"/>
    <property type="molecule type" value="Genomic_DNA"/>
</dbReference>
<dbReference type="InterPro" id="IPR018517">
    <property type="entry name" value="tRNA_hU_synthase_CS"/>
</dbReference>
<dbReference type="InterPro" id="IPR001269">
    <property type="entry name" value="DUS_fam"/>
</dbReference>
<dbReference type="PROSITE" id="PS01136">
    <property type="entry name" value="UPF0034"/>
    <property type="match status" value="1"/>
</dbReference>
<keyword evidence="7" id="KW-0521">NADP</keyword>